<comment type="caution">
    <text evidence="1">The sequence shown here is derived from an EMBL/GenBank/DDBJ whole genome shotgun (WGS) entry which is preliminary data.</text>
</comment>
<evidence type="ECO:0000313" key="2">
    <source>
        <dbReference type="Proteomes" id="UP001140502"/>
    </source>
</evidence>
<keyword evidence="2" id="KW-1185">Reference proteome</keyword>
<sequence>MVIFLPDEIWRQIFSHFEVVLQDDYRDLEPLKTLTALRLVSRRLSYLAQTLLYRTVLLWGLNDFYIGDRHDLHVLLATVLASHPQLGRLTRGISLAHGNLTVEDDPMTLLRKRITSLSMSSRFKDRLRREFIFGRNGAGVASFLLALMPKGQTCISINYFESVLLHPNLRTLKLSGFDWTENRVMDMEWQGYPCDLRQLNLDRCIVDASTMRDVLSRCKNLEVFTITMGSHDLTGHRPYQEWEVDLYEFGDALRELGQQLVKFELDTSDYKCNGEATGKIRSLCNLKSLRHLSIARNDFIAKEDDPGAIQLSEALPMSIEVMDFKEDVTDLHLGQEEYEYGRMYDALYGLLVGGQFTSLRELTMIRLGTPEKDRFKREVPGWDVEERGWYVDVSPDYDCYTSMELFMKRRGHGSGRVEDE</sequence>
<dbReference type="AlphaFoldDB" id="A0A9W8WJP2"/>
<dbReference type="InterPro" id="IPR032675">
    <property type="entry name" value="LRR_dom_sf"/>
</dbReference>
<organism evidence="1 2">
    <name type="scientific">Fusarium piperis</name>
    <dbReference type="NCBI Taxonomy" id="1435070"/>
    <lineage>
        <taxon>Eukaryota</taxon>
        <taxon>Fungi</taxon>
        <taxon>Dikarya</taxon>
        <taxon>Ascomycota</taxon>
        <taxon>Pezizomycotina</taxon>
        <taxon>Sordariomycetes</taxon>
        <taxon>Hypocreomycetidae</taxon>
        <taxon>Hypocreales</taxon>
        <taxon>Nectriaceae</taxon>
        <taxon>Fusarium</taxon>
        <taxon>Fusarium solani species complex</taxon>
    </lineage>
</organism>
<dbReference type="EMBL" id="JAPEUR010000025">
    <property type="protein sequence ID" value="KAJ4327370.1"/>
    <property type="molecule type" value="Genomic_DNA"/>
</dbReference>
<protein>
    <recommendedName>
        <fullName evidence="3">F-box domain-containing protein</fullName>
    </recommendedName>
</protein>
<name>A0A9W8WJP2_9HYPO</name>
<evidence type="ECO:0008006" key="3">
    <source>
        <dbReference type="Google" id="ProtNLM"/>
    </source>
</evidence>
<dbReference type="OrthoDB" id="2520703at2759"/>
<evidence type="ECO:0000313" key="1">
    <source>
        <dbReference type="EMBL" id="KAJ4327370.1"/>
    </source>
</evidence>
<accession>A0A9W8WJP2</accession>
<dbReference type="SUPFAM" id="SSF52047">
    <property type="entry name" value="RNI-like"/>
    <property type="match status" value="1"/>
</dbReference>
<proteinExistence type="predicted"/>
<dbReference type="Gene3D" id="3.80.10.10">
    <property type="entry name" value="Ribonuclease Inhibitor"/>
    <property type="match status" value="1"/>
</dbReference>
<gene>
    <name evidence="1" type="ORF">N0V84_002141</name>
</gene>
<dbReference type="Proteomes" id="UP001140502">
    <property type="component" value="Unassembled WGS sequence"/>
</dbReference>
<reference evidence="1" key="1">
    <citation type="submission" date="2022-10" db="EMBL/GenBank/DDBJ databases">
        <title>Tapping the CABI collections for fungal endophytes: first genome assemblies for Collariella, Neodidymelliopsis, Ascochyta clinopodiicola, Didymella pomorum, Didymosphaeria variabile, Neocosmospora piperis and Neocucurbitaria cava.</title>
        <authorList>
            <person name="Hill R."/>
        </authorList>
    </citation>
    <scope>NUCLEOTIDE SEQUENCE</scope>
    <source>
        <strain evidence="1">IMI 366586</strain>
    </source>
</reference>